<dbReference type="RefSeq" id="WP_039312054.1">
    <property type="nucleotide sequence ID" value="NZ_CP006905.1"/>
</dbReference>
<dbReference type="Gene3D" id="1.10.10.10">
    <property type="entry name" value="Winged helix-like DNA-binding domain superfamily/Winged helix DNA-binding domain"/>
    <property type="match status" value="2"/>
</dbReference>
<dbReference type="PROSITE" id="PS51099">
    <property type="entry name" value="PTS_EIIB_TYPE_2"/>
    <property type="match status" value="1"/>
</dbReference>
<dbReference type="KEGG" id="cbv:U729_921"/>
<evidence type="ECO:0000256" key="1">
    <source>
        <dbReference type="ARBA" id="ARBA00022679"/>
    </source>
</evidence>
<dbReference type="Gene3D" id="3.40.930.10">
    <property type="entry name" value="Mannitol-specific EII, Chain A"/>
    <property type="match status" value="1"/>
</dbReference>
<dbReference type="GO" id="GO:0008982">
    <property type="term" value="F:protein-N(PI)-phosphohistidine-sugar phosphotransferase activity"/>
    <property type="evidence" value="ECO:0007669"/>
    <property type="project" value="InterPro"/>
</dbReference>
<organism evidence="8 9">
    <name type="scientific">Clostridium baratii str. Sullivan</name>
    <dbReference type="NCBI Taxonomy" id="1415775"/>
    <lineage>
        <taxon>Bacteria</taxon>
        <taxon>Bacillati</taxon>
        <taxon>Bacillota</taxon>
        <taxon>Clostridia</taxon>
        <taxon>Eubacteriales</taxon>
        <taxon>Clostridiaceae</taxon>
        <taxon>Clostridium</taxon>
    </lineage>
</organism>
<dbReference type="PANTHER" id="PTHR30185:SF18">
    <property type="entry name" value="TRANSCRIPTIONAL REGULATOR MTLR"/>
    <property type="match status" value="1"/>
</dbReference>
<dbReference type="PROSITE" id="PS51372">
    <property type="entry name" value="PRD_2"/>
    <property type="match status" value="1"/>
</dbReference>
<protein>
    <submittedName>
        <fullName evidence="8">Uncharacterized protein</fullName>
    </submittedName>
</protein>
<dbReference type="eggNOG" id="COG1762">
    <property type="taxonomic scope" value="Bacteria"/>
</dbReference>
<dbReference type="PROSITE" id="PS51094">
    <property type="entry name" value="PTS_EIIA_TYPE_2"/>
    <property type="match status" value="1"/>
</dbReference>
<proteinExistence type="predicted"/>
<evidence type="ECO:0000313" key="9">
    <source>
        <dbReference type="Proteomes" id="UP000030635"/>
    </source>
</evidence>
<evidence type="ECO:0000259" key="5">
    <source>
        <dbReference type="PROSITE" id="PS51094"/>
    </source>
</evidence>
<dbReference type="InterPro" id="IPR013011">
    <property type="entry name" value="PTS_EIIB_2"/>
</dbReference>
<name>A0A0A7FXV6_9CLOT</name>
<evidence type="ECO:0000259" key="6">
    <source>
        <dbReference type="PROSITE" id="PS51099"/>
    </source>
</evidence>
<dbReference type="AlphaFoldDB" id="A0A0A7FXV6"/>
<dbReference type="SUPFAM" id="SSF55804">
    <property type="entry name" value="Phoshotransferase/anion transport protein"/>
    <property type="match status" value="1"/>
</dbReference>
<dbReference type="SUPFAM" id="SSF52794">
    <property type="entry name" value="PTS system IIB component-like"/>
    <property type="match status" value="1"/>
</dbReference>
<keyword evidence="2" id="KW-0677">Repeat</keyword>
<dbReference type="CDD" id="cd05568">
    <property type="entry name" value="PTS_IIB_bgl_like"/>
    <property type="match status" value="1"/>
</dbReference>
<evidence type="ECO:0000256" key="3">
    <source>
        <dbReference type="ARBA" id="ARBA00023015"/>
    </source>
</evidence>
<sequence>MRGKRILEELYHSDSYLSLNYFANLLNVSTRTVSNDIKITKKDGIKNGFDIKLKRSRGYYLNITNKKLLETYLKDIVYADKISPDYRIGCIIALLLTKENYITMDYLSEKINVSKSIIKLDINKVQEILNEENIKLERKAHYGIRIMCDEFTRKKFIARCYIEGNILIKKFINESIDSSKFDILEHCIKSILKEFKLETSYVQLEEIFSFIKTNIVLNSNESIECTSINLDPVYSSAVLKITEEIKNLFNISITSGSMINIEKFLMEKTHKKCSNDLFEEELKDDIEEFIKKIDKEYDTNFLNDDSFRESILCHLIFLINRQQNQISFSNPLVKEISIRYPAIFDMAIRFSRILEGKYNISISHHEIGFIATHFAAHIEKEICEMLSSYSKIAIVCSSGRGSALLMKLKLEILFSSSDIRIFSIFDEDEVVKFAPDIIFTNCEVKRAVHVPVIHINEIIDDIDLLKIKNIIKNSNGTIDISEHNKEFIKLFKKNAFRIVTSETEYLSLLSNMSQDIEKLGYSTESYSKYVMEREIYMSTVYDNGVAIPHPINMCGIEDVISVAIIKNNLKRDDKDIKIIFMISLKKGNLNRYSIITKTLFEIMNDKKMINKLRSSDNFEEFLINLKELDL</sequence>
<dbReference type="STRING" id="1561.NPD11_2071"/>
<evidence type="ECO:0000256" key="2">
    <source>
        <dbReference type="ARBA" id="ARBA00022737"/>
    </source>
</evidence>
<dbReference type="InterPro" id="IPR036634">
    <property type="entry name" value="PRD_sf"/>
</dbReference>
<dbReference type="eggNOG" id="COG3711">
    <property type="taxonomic scope" value="Bacteria"/>
</dbReference>
<dbReference type="GO" id="GO:0009401">
    <property type="term" value="P:phosphoenolpyruvate-dependent sugar phosphotransferase system"/>
    <property type="evidence" value="ECO:0007669"/>
    <property type="project" value="InterPro"/>
</dbReference>
<dbReference type="Gene3D" id="3.40.50.2300">
    <property type="match status" value="1"/>
</dbReference>
<dbReference type="InterPro" id="IPR050661">
    <property type="entry name" value="BglG_antiterminators"/>
</dbReference>
<evidence type="ECO:0000256" key="4">
    <source>
        <dbReference type="ARBA" id="ARBA00023163"/>
    </source>
</evidence>
<gene>
    <name evidence="8" type="ORF">U729_921</name>
</gene>
<dbReference type="EMBL" id="CP006905">
    <property type="protein sequence ID" value="AIY84474.1"/>
    <property type="molecule type" value="Genomic_DNA"/>
</dbReference>
<keyword evidence="1" id="KW-0808">Transferase</keyword>
<keyword evidence="9" id="KW-1185">Reference proteome</keyword>
<evidence type="ECO:0000313" key="8">
    <source>
        <dbReference type="EMBL" id="AIY84474.1"/>
    </source>
</evidence>
<keyword evidence="3" id="KW-0805">Transcription regulation</keyword>
<dbReference type="InterPro" id="IPR036095">
    <property type="entry name" value="PTS_EIIB-like_sf"/>
</dbReference>
<dbReference type="InterPro" id="IPR011608">
    <property type="entry name" value="PRD"/>
</dbReference>
<feature type="domain" description="PTS EIIB type-2" evidence="6">
    <location>
        <begin position="390"/>
        <end position="479"/>
    </location>
</feature>
<feature type="domain" description="PRD" evidence="7">
    <location>
        <begin position="277"/>
        <end position="384"/>
    </location>
</feature>
<dbReference type="InterPro" id="IPR013196">
    <property type="entry name" value="HTH_11"/>
</dbReference>
<accession>A0A0A7FXV6</accession>
<dbReference type="Gene3D" id="1.10.1790.10">
    <property type="entry name" value="PRD domain"/>
    <property type="match status" value="1"/>
</dbReference>
<dbReference type="HOGENOM" id="CLU_013442_5_3_9"/>
<dbReference type="Proteomes" id="UP000030635">
    <property type="component" value="Chromosome"/>
</dbReference>
<dbReference type="InterPro" id="IPR002178">
    <property type="entry name" value="PTS_EIIA_type-2_dom"/>
</dbReference>
<dbReference type="OrthoDB" id="3175596at2"/>
<dbReference type="InterPro" id="IPR036388">
    <property type="entry name" value="WH-like_DNA-bd_sf"/>
</dbReference>
<dbReference type="PANTHER" id="PTHR30185">
    <property type="entry name" value="CRYPTIC BETA-GLUCOSIDE BGL OPERON ANTITERMINATOR"/>
    <property type="match status" value="1"/>
</dbReference>
<dbReference type="Pfam" id="PF08279">
    <property type="entry name" value="HTH_11"/>
    <property type="match status" value="1"/>
</dbReference>
<dbReference type="Pfam" id="PF00359">
    <property type="entry name" value="PTS_EIIA_2"/>
    <property type="match status" value="1"/>
</dbReference>
<dbReference type="InterPro" id="IPR016152">
    <property type="entry name" value="PTrfase/Anion_transptr"/>
</dbReference>
<dbReference type="Pfam" id="PF00874">
    <property type="entry name" value="PRD"/>
    <property type="match status" value="1"/>
</dbReference>
<reference evidence="8 9" key="1">
    <citation type="journal article" date="2015" name="Infect. Genet. Evol.">
        <title>Genomic sequences of six botulinum neurotoxin-producing strains representing three clostridial species illustrate the mobility and diversity of botulinum neurotoxin genes.</title>
        <authorList>
            <person name="Smith T.J."/>
            <person name="Hill K.K."/>
            <person name="Xie G."/>
            <person name="Foley B.T."/>
            <person name="Williamson C.H."/>
            <person name="Foster J.T."/>
            <person name="Johnson S.L."/>
            <person name="Chertkov O."/>
            <person name="Teshima H."/>
            <person name="Gibbons H.S."/>
            <person name="Johnsky L.A."/>
            <person name="Karavis M.A."/>
            <person name="Smith L.A."/>
        </authorList>
    </citation>
    <scope>NUCLEOTIDE SEQUENCE [LARGE SCALE GENOMIC DNA]</scope>
    <source>
        <strain evidence="8">Sullivan</strain>
    </source>
</reference>
<feature type="domain" description="PTS EIIA type-2" evidence="5">
    <location>
        <begin position="489"/>
        <end position="628"/>
    </location>
</feature>
<keyword evidence="4" id="KW-0804">Transcription</keyword>
<dbReference type="SUPFAM" id="SSF63520">
    <property type="entry name" value="PTS-regulatory domain, PRD"/>
    <property type="match status" value="1"/>
</dbReference>
<dbReference type="GO" id="GO:0006355">
    <property type="term" value="P:regulation of DNA-templated transcription"/>
    <property type="evidence" value="ECO:0007669"/>
    <property type="project" value="InterPro"/>
</dbReference>
<evidence type="ECO:0000259" key="7">
    <source>
        <dbReference type="PROSITE" id="PS51372"/>
    </source>
</evidence>